<protein>
    <submittedName>
        <fullName evidence="1">Uncharacterized protein</fullName>
    </submittedName>
</protein>
<sequence>VLEDTGRTVARSDSLQLAKEAVVSQPGSYVIHDVERDLAIFTEDGGMTWETEKLQRRAHLLMVREADVSGN</sequence>
<gene>
    <name evidence="1" type="ORF">LCGC14_1970320</name>
</gene>
<organism evidence="1">
    <name type="scientific">marine sediment metagenome</name>
    <dbReference type="NCBI Taxonomy" id="412755"/>
    <lineage>
        <taxon>unclassified sequences</taxon>
        <taxon>metagenomes</taxon>
        <taxon>ecological metagenomes</taxon>
    </lineage>
</organism>
<dbReference type="EMBL" id="LAZR01021856">
    <property type="protein sequence ID" value="KKL83885.1"/>
    <property type="molecule type" value="Genomic_DNA"/>
</dbReference>
<comment type="caution">
    <text evidence="1">The sequence shown here is derived from an EMBL/GenBank/DDBJ whole genome shotgun (WGS) entry which is preliminary data.</text>
</comment>
<accession>A0A0F9HQA7</accession>
<proteinExistence type="predicted"/>
<reference evidence="1" key="1">
    <citation type="journal article" date="2015" name="Nature">
        <title>Complex archaea that bridge the gap between prokaryotes and eukaryotes.</title>
        <authorList>
            <person name="Spang A."/>
            <person name="Saw J.H."/>
            <person name="Jorgensen S.L."/>
            <person name="Zaremba-Niedzwiedzka K."/>
            <person name="Martijn J."/>
            <person name="Lind A.E."/>
            <person name="van Eijk R."/>
            <person name="Schleper C."/>
            <person name="Guy L."/>
            <person name="Ettema T.J."/>
        </authorList>
    </citation>
    <scope>NUCLEOTIDE SEQUENCE</scope>
</reference>
<dbReference type="AlphaFoldDB" id="A0A0F9HQA7"/>
<evidence type="ECO:0000313" key="1">
    <source>
        <dbReference type="EMBL" id="KKL83885.1"/>
    </source>
</evidence>
<feature type="non-terminal residue" evidence="1">
    <location>
        <position position="1"/>
    </location>
</feature>
<name>A0A0F9HQA7_9ZZZZ</name>